<gene>
    <name evidence="3" type="ORF">OPR82_09835</name>
</gene>
<name>A0ABT3QN93_9HYPH</name>
<dbReference type="PROSITE" id="PS50853">
    <property type="entry name" value="FN3"/>
    <property type="match status" value="1"/>
</dbReference>
<comment type="caution">
    <text evidence="3">The sequence shown here is derived from an EMBL/GenBank/DDBJ whole genome shotgun (WGS) entry which is preliminary data.</text>
</comment>
<keyword evidence="1" id="KW-0812">Transmembrane</keyword>
<dbReference type="EMBL" id="JAPHAV010000003">
    <property type="protein sequence ID" value="MCX2697079.1"/>
    <property type="molecule type" value="Genomic_DNA"/>
</dbReference>
<keyword evidence="1" id="KW-0472">Membrane</keyword>
<accession>A0ABT3QN93</accession>
<organism evidence="3 4">
    <name type="scientific">Ochrobactrum chromiisoli</name>
    <dbReference type="NCBI Taxonomy" id="2993941"/>
    <lineage>
        <taxon>Bacteria</taxon>
        <taxon>Pseudomonadati</taxon>
        <taxon>Pseudomonadota</taxon>
        <taxon>Alphaproteobacteria</taxon>
        <taxon>Hyphomicrobiales</taxon>
        <taxon>Brucellaceae</taxon>
        <taxon>Brucella/Ochrobactrum group</taxon>
        <taxon>Ochrobactrum</taxon>
    </lineage>
</organism>
<sequence length="1114" mass="120768">MNMIPVLAAPAIDPGSARIEMTLPEGLTVAEIVKAALPGGTTADLSRCRVSLVTERGSVIIPAERWHAVRPRPGVRVVIRIIPGKSALKAVLSIVVAIAAVALGVMFGPALGALIPGLSATAAATIGGALITVGVNLLGSLLINALIPPVKPDDERRSTYSISGWRNALNPDGAVPEVLGQIRYAPPFAARPWTEIEGDWQYIRSLFNFGSGPVELSDFRIGDTSIADYKDIEIEVREGLPTDLPVSLYPRQIVEENIGVELARPLERTEWGGFFETKKAVETPIVRTSGPDAQGASIILAFPGGLVRFNDEGEKRQHSVRVRIEQRLAQADEWQLVTNLDVSAKKVETFYRQYTWQFPSRGRWQIRATMMTDESDDSKIQQRTMWAGLQTLRPEYPLNYPYPLALVAVRIKATHQLSGALDNFTAMVRRVCLDWDYQSKTWVKRATSNPASLYRYVLQCPANPKPVADSGIDLDMLADWHDFCRLKSLHYNRVLDQAGQTMRDVLTEVAAAGRASPRHDGMQWGVVIDRPAQLIVDHVNPRNSWNFSSRRAYVEKPDAWICKFQDEGNDFKEAQRVIRRPGFEGDIKLTETLELPGLTNPTVVYREGLRRFFEAEYRPDVYEAIQEGAVRVATRGDSVMLSHDVLSRSQWAGRVRSQNGNMVELDEVVTMEAGKSYGVRFRHFASESDTVGTSVVRAVETYPGETTLLSMKGTGAQPMARDIVHFGEMGTDSYQVVVSQVEQTEDQCSIIRAIDASPIIDTLTDAAVIPAWSSRVGAEINENMLQPSAPRFTSITSGVKGTDRSGTITYLIEPGSGGITATQFRIEHRLGTSGNWTVTTIPAANGGGTISAYSQGNTIQIRARALSFTGAAGPYTSTVTIVIGSDDAPIPQALDANAISITPLLGGALIQLATGSDANTKRVQVYRSTASVLDRETDAVGQPYSVSALQSFSFALGDTTRSTLIVGGAMDSAASWTLDPDWTIAGGKATHAAGTSGSIGQALSLTSGKWYRFGYSVESRSAGSIMPRFNGGSPRAGTSVSTNGRKLDRIQAVTGNNAIQFEASTAFDGSLDDIVGYLETAACLSQGIHYVWIEPQNADGVPGPISGPFTIEIV</sequence>
<feature type="transmembrane region" description="Helical" evidence="1">
    <location>
        <begin position="90"/>
        <end position="115"/>
    </location>
</feature>
<keyword evidence="4" id="KW-1185">Reference proteome</keyword>
<evidence type="ECO:0000313" key="4">
    <source>
        <dbReference type="Proteomes" id="UP001301216"/>
    </source>
</evidence>
<dbReference type="InterPro" id="IPR055385">
    <property type="entry name" value="GpJ_HDII-ins2"/>
</dbReference>
<feature type="transmembrane region" description="Helical" evidence="1">
    <location>
        <begin position="121"/>
        <end position="147"/>
    </location>
</feature>
<evidence type="ECO:0000313" key="3">
    <source>
        <dbReference type="EMBL" id="MCX2697079.1"/>
    </source>
</evidence>
<keyword evidence="1" id="KW-1133">Transmembrane helix</keyword>
<evidence type="ECO:0000259" key="2">
    <source>
        <dbReference type="PROSITE" id="PS50853"/>
    </source>
</evidence>
<feature type="domain" description="Fibronectin type-III" evidence="2">
    <location>
        <begin position="786"/>
        <end position="886"/>
    </location>
</feature>
<protein>
    <submittedName>
        <fullName evidence="3">Phage tail protein</fullName>
    </submittedName>
</protein>
<reference evidence="3 4" key="1">
    <citation type="submission" date="2022-11" db="EMBL/GenBank/DDBJ databases">
        <title>Brucella sp. YY2X, whole genome shotgun sequencing project.</title>
        <authorList>
            <person name="Yang Y."/>
        </authorList>
    </citation>
    <scope>NUCLEOTIDE SEQUENCE [LARGE SCALE GENOMIC DNA]</scope>
    <source>
        <strain evidence="3 4">YY2X</strain>
    </source>
</reference>
<dbReference type="RefSeq" id="WP_265984614.1">
    <property type="nucleotide sequence ID" value="NZ_JAPHAV010000003.1"/>
</dbReference>
<proteinExistence type="predicted"/>
<dbReference type="Pfam" id="PF24801">
    <property type="entry name" value="FNIII-A_GpJ"/>
    <property type="match status" value="1"/>
</dbReference>
<dbReference type="InterPro" id="IPR003961">
    <property type="entry name" value="FN3_dom"/>
</dbReference>
<dbReference type="Proteomes" id="UP001301216">
    <property type="component" value="Unassembled WGS sequence"/>
</dbReference>
<evidence type="ECO:0000256" key="1">
    <source>
        <dbReference type="SAM" id="Phobius"/>
    </source>
</evidence>